<evidence type="ECO:0000313" key="3">
    <source>
        <dbReference type="Proteomes" id="UP000095282"/>
    </source>
</evidence>
<dbReference type="WBParaSite" id="Csp11.Scaffold608.g5763.t4">
    <property type="protein sequence ID" value="Csp11.Scaffold608.g5763.t4"/>
    <property type="gene ID" value="Csp11.Scaffold608.g5763"/>
</dbReference>
<evidence type="ECO:0000259" key="2">
    <source>
        <dbReference type="Pfam" id="PF00917"/>
    </source>
</evidence>
<dbReference type="Proteomes" id="UP000095282">
    <property type="component" value="Unplaced"/>
</dbReference>
<keyword evidence="1" id="KW-0175">Coiled coil</keyword>
<evidence type="ECO:0000313" key="4">
    <source>
        <dbReference type="WBParaSite" id="Csp11.Scaffold608.g5763.t4"/>
    </source>
</evidence>
<feature type="coiled-coil region" evidence="1">
    <location>
        <begin position="34"/>
        <end position="71"/>
    </location>
</feature>
<dbReference type="Pfam" id="PF00917">
    <property type="entry name" value="MATH"/>
    <property type="match status" value="1"/>
</dbReference>
<sequence length="181" mass="20965">MSGATDSDSSTNLRTAEASAEVLQTANDFADICKNISEKQNEQSELNVKVLEKLQAIQNDLNEIKIKLKDDTIFVRDRKTDSIISKSFVMKQIFENVLEVENEKWFNGKLEEHFGVQWQLRFYRKNEHISFRIVCATLENMLFDCCVIETELQAKLLSNNKNDKLSEVRAIFDSEKSYLEI</sequence>
<accession>A0A1I7TGQ1</accession>
<proteinExistence type="predicted"/>
<dbReference type="InterPro" id="IPR002083">
    <property type="entry name" value="MATH/TRAF_dom"/>
</dbReference>
<reference evidence="4" key="1">
    <citation type="submission" date="2016-11" db="UniProtKB">
        <authorList>
            <consortium name="WormBaseParasite"/>
        </authorList>
    </citation>
    <scope>IDENTIFICATION</scope>
</reference>
<evidence type="ECO:0000256" key="1">
    <source>
        <dbReference type="SAM" id="Coils"/>
    </source>
</evidence>
<keyword evidence="3" id="KW-1185">Reference proteome</keyword>
<protein>
    <submittedName>
        <fullName evidence="4">MATH domain-containing protein</fullName>
    </submittedName>
</protein>
<dbReference type="AlphaFoldDB" id="A0A1I7TGQ1"/>
<dbReference type="CDD" id="cd00121">
    <property type="entry name" value="MATH"/>
    <property type="match status" value="1"/>
</dbReference>
<name>A0A1I7TGQ1_9PELO</name>
<organism evidence="3 4">
    <name type="scientific">Caenorhabditis tropicalis</name>
    <dbReference type="NCBI Taxonomy" id="1561998"/>
    <lineage>
        <taxon>Eukaryota</taxon>
        <taxon>Metazoa</taxon>
        <taxon>Ecdysozoa</taxon>
        <taxon>Nematoda</taxon>
        <taxon>Chromadorea</taxon>
        <taxon>Rhabditida</taxon>
        <taxon>Rhabditina</taxon>
        <taxon>Rhabditomorpha</taxon>
        <taxon>Rhabditoidea</taxon>
        <taxon>Rhabditidae</taxon>
        <taxon>Peloderinae</taxon>
        <taxon>Caenorhabditis</taxon>
    </lineage>
</organism>
<feature type="domain" description="MATH" evidence="2">
    <location>
        <begin position="96"/>
        <end position="177"/>
    </location>
</feature>